<feature type="region of interest" description="Disordered" evidence="1">
    <location>
        <begin position="1"/>
        <end position="22"/>
    </location>
</feature>
<feature type="compositionally biased region" description="Low complexity" evidence="1">
    <location>
        <begin position="1"/>
        <end position="14"/>
    </location>
</feature>
<keyword evidence="3" id="KW-1185">Reference proteome</keyword>
<evidence type="ECO:0000313" key="2">
    <source>
        <dbReference type="EMBL" id="KAJ2799701.1"/>
    </source>
</evidence>
<proteinExistence type="predicted"/>
<accession>A0A9W8HTW1</accession>
<comment type="caution">
    <text evidence="2">The sequence shown here is derived from an EMBL/GenBank/DDBJ whole genome shotgun (WGS) entry which is preliminary data.</text>
</comment>
<feature type="non-terminal residue" evidence="2">
    <location>
        <position position="1"/>
    </location>
</feature>
<dbReference type="EMBL" id="JANBUO010001130">
    <property type="protein sequence ID" value="KAJ2799701.1"/>
    <property type="molecule type" value="Genomic_DNA"/>
</dbReference>
<organism evidence="2 3">
    <name type="scientific">Coemansia guatemalensis</name>
    <dbReference type="NCBI Taxonomy" id="2761395"/>
    <lineage>
        <taxon>Eukaryota</taxon>
        <taxon>Fungi</taxon>
        <taxon>Fungi incertae sedis</taxon>
        <taxon>Zoopagomycota</taxon>
        <taxon>Kickxellomycotina</taxon>
        <taxon>Kickxellomycetes</taxon>
        <taxon>Kickxellales</taxon>
        <taxon>Kickxellaceae</taxon>
        <taxon>Coemansia</taxon>
    </lineage>
</organism>
<dbReference type="OrthoDB" id="5579857at2759"/>
<evidence type="ECO:0000256" key="1">
    <source>
        <dbReference type="SAM" id="MobiDB-lite"/>
    </source>
</evidence>
<evidence type="ECO:0000313" key="3">
    <source>
        <dbReference type="Proteomes" id="UP001140094"/>
    </source>
</evidence>
<protein>
    <submittedName>
        <fullName evidence="2">Uncharacterized protein</fullName>
    </submittedName>
</protein>
<name>A0A9W8HTW1_9FUNG</name>
<dbReference type="AlphaFoldDB" id="A0A9W8HTW1"/>
<sequence>GLATPQPSSSPASTCGETETTSCAGPSASDLWKLCVQPTTQTSGAAPRTEIALLTPDKDYQRWRASQRS</sequence>
<reference evidence="2" key="1">
    <citation type="submission" date="2022-07" db="EMBL/GenBank/DDBJ databases">
        <title>Phylogenomic reconstructions and comparative analyses of Kickxellomycotina fungi.</title>
        <authorList>
            <person name="Reynolds N.K."/>
            <person name="Stajich J.E."/>
            <person name="Barry K."/>
            <person name="Grigoriev I.V."/>
            <person name="Crous P."/>
            <person name="Smith M.E."/>
        </authorList>
    </citation>
    <scope>NUCLEOTIDE SEQUENCE</scope>
    <source>
        <strain evidence="2">NRRL 1565</strain>
    </source>
</reference>
<dbReference type="Proteomes" id="UP001140094">
    <property type="component" value="Unassembled WGS sequence"/>
</dbReference>
<gene>
    <name evidence="2" type="ORF">H4R20_004330</name>
</gene>